<protein>
    <recommendedName>
        <fullName evidence="5">Arca-like protein</fullName>
    </recommendedName>
</protein>
<evidence type="ECO:0000313" key="4">
    <source>
        <dbReference type="Proteomes" id="UP000829685"/>
    </source>
</evidence>
<organism evidence="3 4">
    <name type="scientific">Neoarthrinium moseri</name>
    <dbReference type="NCBI Taxonomy" id="1658444"/>
    <lineage>
        <taxon>Eukaryota</taxon>
        <taxon>Fungi</taxon>
        <taxon>Dikarya</taxon>
        <taxon>Ascomycota</taxon>
        <taxon>Pezizomycotina</taxon>
        <taxon>Sordariomycetes</taxon>
        <taxon>Xylariomycetidae</taxon>
        <taxon>Amphisphaeriales</taxon>
        <taxon>Apiosporaceae</taxon>
        <taxon>Neoarthrinium</taxon>
    </lineage>
</organism>
<comment type="subcellular location">
    <subcellularLocation>
        <location evidence="1">Nucleus</location>
    </subcellularLocation>
</comment>
<evidence type="ECO:0008006" key="5">
    <source>
        <dbReference type="Google" id="ProtNLM"/>
    </source>
</evidence>
<proteinExistence type="predicted"/>
<dbReference type="EMBL" id="JAFIMR010000001">
    <property type="protein sequence ID" value="KAI1881217.1"/>
    <property type="molecule type" value="Genomic_DNA"/>
</dbReference>
<reference evidence="3" key="1">
    <citation type="submission" date="2021-03" db="EMBL/GenBank/DDBJ databases">
        <title>Revisited historic fungal species revealed as producer of novel bioactive compounds through whole genome sequencing and comparative genomics.</title>
        <authorList>
            <person name="Vignolle G.A."/>
            <person name="Hochenegger N."/>
            <person name="Mach R.L."/>
            <person name="Mach-Aigner A.R."/>
            <person name="Javad Rahimi M."/>
            <person name="Salim K.A."/>
            <person name="Chan C.M."/>
            <person name="Lim L.B.L."/>
            <person name="Cai F."/>
            <person name="Druzhinina I.S."/>
            <person name="U'Ren J.M."/>
            <person name="Derntl C."/>
        </authorList>
    </citation>
    <scope>NUCLEOTIDE SEQUENCE</scope>
    <source>
        <strain evidence="3">TUCIM 5799</strain>
    </source>
</reference>
<dbReference type="Proteomes" id="UP000829685">
    <property type="component" value="Unassembled WGS sequence"/>
</dbReference>
<dbReference type="AlphaFoldDB" id="A0A9P9WY52"/>
<dbReference type="GO" id="GO:0003700">
    <property type="term" value="F:DNA-binding transcription factor activity"/>
    <property type="evidence" value="ECO:0007669"/>
    <property type="project" value="TreeGrafter"/>
</dbReference>
<dbReference type="InterPro" id="IPR021858">
    <property type="entry name" value="Fun_TF"/>
</dbReference>
<accession>A0A9P9WY52</accession>
<dbReference type="PANTHER" id="PTHR37534">
    <property type="entry name" value="TRANSCRIPTIONAL ACTIVATOR PROTEIN UGA3"/>
    <property type="match status" value="1"/>
</dbReference>
<evidence type="ECO:0000256" key="2">
    <source>
        <dbReference type="ARBA" id="ARBA00023242"/>
    </source>
</evidence>
<dbReference type="GO" id="GO:0045944">
    <property type="term" value="P:positive regulation of transcription by RNA polymerase II"/>
    <property type="evidence" value="ECO:0007669"/>
    <property type="project" value="TreeGrafter"/>
</dbReference>
<comment type="caution">
    <text evidence="3">The sequence shown here is derived from an EMBL/GenBank/DDBJ whole genome shotgun (WGS) entry which is preliminary data.</text>
</comment>
<dbReference type="PANTHER" id="PTHR37534:SF2">
    <property type="entry name" value="N-ACETYLTRANSFERASE DOMAIN-CONTAINING PROTEIN"/>
    <property type="match status" value="1"/>
</dbReference>
<dbReference type="Pfam" id="PF11951">
    <property type="entry name" value="Fungal_trans_2"/>
    <property type="match status" value="1"/>
</dbReference>
<evidence type="ECO:0000313" key="3">
    <source>
        <dbReference type="EMBL" id="KAI1881217.1"/>
    </source>
</evidence>
<dbReference type="GO" id="GO:0000976">
    <property type="term" value="F:transcription cis-regulatory region binding"/>
    <property type="evidence" value="ECO:0007669"/>
    <property type="project" value="TreeGrafter"/>
</dbReference>
<gene>
    <name evidence="3" type="ORF">JX265_000043</name>
</gene>
<name>A0A9P9WY52_9PEZI</name>
<evidence type="ECO:0000256" key="1">
    <source>
        <dbReference type="ARBA" id="ARBA00004123"/>
    </source>
</evidence>
<keyword evidence="4" id="KW-1185">Reference proteome</keyword>
<dbReference type="GO" id="GO:0005634">
    <property type="term" value="C:nucleus"/>
    <property type="evidence" value="ECO:0007669"/>
    <property type="project" value="UniProtKB-SubCell"/>
</dbReference>
<sequence>MFQSQVLNLLPVRAVRRQGRSVSVPERCASNFTFYFVNETDEVKAFYTLQSGSTHYPFTAQNSEVEVPQPPDAPKTPIIPNLGRAQCTYPHNPTEVTLLSPNASTSTLSPYNTVPSPRDARSYAFTPHDSLVGLANSDGYASLAFPLRDAAEVRLMRYYLEKMCFWFDLCDEERHFACEVPRRAITCPTLLNAIFALSSRHLSMNEQFDQFAADRYHQECLNQLSTIYTDHQSALANDDLLAATILLRTLEEMDVPLIGADHELHLHGIQLFMNTPDPSPPIASGLRKACFWTGLRQEIVMAFVNQRPVKIKLDHAFIDRSLAPANDDAWANRIIMHCADVTRHCFGEAEHGVAEYQALKEYDAAWLRARPVSFLPLAYCEPDQDRGEVFPQILYLNSAVVIGNAHAIFARALLMCYDPTIPRIGPGQKIAQQKLDDSIRTQIRELCGTALANRATIPAMFTASMGVTMCGDRFTEDRERRALLDVLVKTETAHSWPTGGAQDHLKKAWGWAVEA</sequence>
<keyword evidence="2" id="KW-0539">Nucleus</keyword>